<dbReference type="Proteomes" id="UP000253250">
    <property type="component" value="Unassembled WGS sequence"/>
</dbReference>
<sequence length="77" mass="8666">MECVAHDFLERPEVLGEHGIARGDRHHAREALGILVQDAVHGALLPLDYNDHKRQHQDEMYERNGGDDLETKGLVVA</sequence>
<comment type="caution">
    <text evidence="2">The sequence shown here is derived from an EMBL/GenBank/DDBJ whole genome shotgun (WGS) entry which is preliminary data.</text>
</comment>
<proteinExistence type="predicted"/>
<feature type="compositionally biased region" description="Basic and acidic residues" evidence="1">
    <location>
        <begin position="55"/>
        <end position="71"/>
    </location>
</feature>
<protein>
    <submittedName>
        <fullName evidence="2">Uncharacterized protein</fullName>
    </submittedName>
</protein>
<organism evidence="2 3">
    <name type="scientific">Acidiferrobacter thiooxydans</name>
    <dbReference type="NCBI Taxonomy" id="163359"/>
    <lineage>
        <taxon>Bacteria</taxon>
        <taxon>Pseudomonadati</taxon>
        <taxon>Pseudomonadota</taxon>
        <taxon>Gammaproteobacteria</taxon>
        <taxon>Acidiferrobacterales</taxon>
        <taxon>Acidiferrobacteraceae</taxon>
        <taxon>Acidiferrobacter</taxon>
    </lineage>
</organism>
<evidence type="ECO:0000313" key="3">
    <source>
        <dbReference type="Proteomes" id="UP000253250"/>
    </source>
</evidence>
<dbReference type="AlphaFoldDB" id="A0A368HGQ4"/>
<accession>A0A368HGQ4</accession>
<gene>
    <name evidence="2" type="ORF">C4900_11555</name>
</gene>
<dbReference type="EMBL" id="PSYR01000002">
    <property type="protein sequence ID" value="RCN56442.1"/>
    <property type="molecule type" value="Genomic_DNA"/>
</dbReference>
<reference evidence="2 3" key="1">
    <citation type="submission" date="2018-02" db="EMBL/GenBank/DDBJ databases">
        <title>Insights into the biology of acidophilic members of the Acidiferrobacteraceae family derived from comparative genomic analyses.</title>
        <authorList>
            <person name="Issotta F."/>
            <person name="Thyssen C."/>
            <person name="Mena C."/>
            <person name="Moya A."/>
            <person name="Bellenberg S."/>
            <person name="Sproer C."/>
            <person name="Covarrubias P.C."/>
            <person name="Sand W."/>
            <person name="Quatrini R."/>
            <person name="Vera M."/>
        </authorList>
    </citation>
    <scope>NUCLEOTIDE SEQUENCE [LARGE SCALE GENOMIC DNA]</scope>
    <source>
        <strain evidence="3">m-1</strain>
    </source>
</reference>
<feature type="region of interest" description="Disordered" evidence="1">
    <location>
        <begin position="55"/>
        <end position="77"/>
    </location>
</feature>
<evidence type="ECO:0000256" key="1">
    <source>
        <dbReference type="SAM" id="MobiDB-lite"/>
    </source>
</evidence>
<keyword evidence="3" id="KW-1185">Reference proteome</keyword>
<name>A0A368HGQ4_9GAMM</name>
<evidence type="ECO:0000313" key="2">
    <source>
        <dbReference type="EMBL" id="RCN56442.1"/>
    </source>
</evidence>